<keyword evidence="3" id="KW-0540">Nuclease</keyword>
<evidence type="ECO:0000313" key="8">
    <source>
        <dbReference type="EMBL" id="TSA81492.1"/>
    </source>
</evidence>
<dbReference type="Proteomes" id="UP000319322">
    <property type="component" value="Unassembled WGS sequence"/>
</dbReference>
<accession>A0A553UMP6</accession>
<organism evidence="8 9">
    <name type="scientific">Helicobacter mehlei</name>
    <dbReference type="NCBI Taxonomy" id="2316080"/>
    <lineage>
        <taxon>Bacteria</taxon>
        <taxon>Pseudomonadati</taxon>
        <taxon>Campylobacterota</taxon>
        <taxon>Epsilonproteobacteria</taxon>
        <taxon>Campylobacterales</taxon>
        <taxon>Helicobacteraceae</taxon>
        <taxon>Helicobacter</taxon>
    </lineage>
</organism>
<dbReference type="Pfam" id="PF07927">
    <property type="entry name" value="HicA_toxin"/>
    <property type="match status" value="1"/>
</dbReference>
<protein>
    <submittedName>
        <fullName evidence="8">Addiction module toxin, HicA family</fullName>
    </submittedName>
</protein>
<dbReference type="GO" id="GO:0016787">
    <property type="term" value="F:hydrolase activity"/>
    <property type="evidence" value="ECO:0007669"/>
    <property type="project" value="UniProtKB-KW"/>
</dbReference>
<dbReference type="InterPro" id="IPR012933">
    <property type="entry name" value="HicA_mRNA_interferase"/>
</dbReference>
<keyword evidence="7" id="KW-0346">Stress response</keyword>
<evidence type="ECO:0000256" key="2">
    <source>
        <dbReference type="ARBA" id="ARBA00022649"/>
    </source>
</evidence>
<evidence type="ECO:0000313" key="9">
    <source>
        <dbReference type="Proteomes" id="UP000319322"/>
    </source>
</evidence>
<comment type="similarity">
    <text evidence="1">Belongs to the HicA mRNA interferase family.</text>
</comment>
<evidence type="ECO:0000256" key="4">
    <source>
        <dbReference type="ARBA" id="ARBA00022759"/>
    </source>
</evidence>
<dbReference type="GO" id="GO:0003729">
    <property type="term" value="F:mRNA binding"/>
    <property type="evidence" value="ECO:0007669"/>
    <property type="project" value="InterPro"/>
</dbReference>
<evidence type="ECO:0000256" key="5">
    <source>
        <dbReference type="ARBA" id="ARBA00022801"/>
    </source>
</evidence>
<proteinExistence type="inferred from homology"/>
<keyword evidence="5" id="KW-0378">Hydrolase</keyword>
<dbReference type="GO" id="GO:0004519">
    <property type="term" value="F:endonuclease activity"/>
    <property type="evidence" value="ECO:0007669"/>
    <property type="project" value="UniProtKB-KW"/>
</dbReference>
<dbReference type="InterPro" id="IPR038570">
    <property type="entry name" value="HicA_sf"/>
</dbReference>
<sequence length="64" mass="7213">MAELPPLSVKEADRLLLKNGFALAGAKGGHWIYKKGKIRQVFPFFAGKILHPKIVKEIMENTHK</sequence>
<dbReference type="RefSeq" id="WP_120947515.1">
    <property type="nucleotide sequence ID" value="NZ_QXQS01000001.1"/>
</dbReference>
<evidence type="ECO:0000256" key="7">
    <source>
        <dbReference type="ARBA" id="ARBA00023016"/>
    </source>
</evidence>
<evidence type="ECO:0000256" key="3">
    <source>
        <dbReference type="ARBA" id="ARBA00022722"/>
    </source>
</evidence>
<reference evidence="8" key="1">
    <citation type="submission" date="2019-07" db="EMBL/GenBank/DDBJ databases">
        <title>Helicobacter labacensis sp. nov., Helicobacter mehlei sp. nov. and Helicobacter vulpis sp. nov., isolated from gastric mucosa of red fox (Vulpis vulpis).</title>
        <authorList>
            <person name="Kusar D."/>
            <person name="Gruntar I."/>
            <person name="Pate M."/>
            <person name="Zajc U."/>
            <person name="Ocepek M."/>
        </authorList>
    </citation>
    <scope>NUCLEOTIDE SEQUENCE [LARGE SCALE GENOMIC DNA]</scope>
    <source>
        <strain evidence="8">L8b</strain>
    </source>
</reference>
<dbReference type="EMBL" id="VKGC01000019">
    <property type="protein sequence ID" value="TSA81492.1"/>
    <property type="molecule type" value="Genomic_DNA"/>
</dbReference>
<evidence type="ECO:0000256" key="6">
    <source>
        <dbReference type="ARBA" id="ARBA00022884"/>
    </source>
</evidence>
<dbReference type="SUPFAM" id="SSF54786">
    <property type="entry name" value="YcfA/nrd intein domain"/>
    <property type="match status" value="1"/>
</dbReference>
<evidence type="ECO:0000256" key="1">
    <source>
        <dbReference type="ARBA" id="ARBA00006620"/>
    </source>
</evidence>
<keyword evidence="6" id="KW-0694">RNA-binding</keyword>
<reference evidence="8" key="2">
    <citation type="submission" date="2019-07" db="EMBL/GenBank/DDBJ databases">
        <authorList>
            <person name="Papic B."/>
        </authorList>
    </citation>
    <scope>NUCLEOTIDE SEQUENCE [LARGE SCALE GENOMIC DNA]</scope>
    <source>
        <strain evidence="8">L8b</strain>
    </source>
</reference>
<name>A0A553UMP6_9HELI</name>
<dbReference type="AlphaFoldDB" id="A0A553UMP6"/>
<keyword evidence="2" id="KW-1277">Toxin-antitoxin system</keyword>
<gene>
    <name evidence="8" type="ORF">FNE76_06565</name>
</gene>
<keyword evidence="4" id="KW-0255">Endonuclease</keyword>
<keyword evidence="9" id="KW-1185">Reference proteome</keyword>
<comment type="caution">
    <text evidence="8">The sequence shown here is derived from an EMBL/GenBank/DDBJ whole genome shotgun (WGS) entry which is preliminary data.</text>
</comment>
<dbReference type="Gene3D" id="3.30.920.30">
    <property type="entry name" value="Hypothetical protein"/>
    <property type="match status" value="1"/>
</dbReference>